<dbReference type="Proteomes" id="UP000199060">
    <property type="component" value="Unassembled WGS sequence"/>
</dbReference>
<evidence type="ECO:0000313" key="2">
    <source>
        <dbReference type="Proteomes" id="UP000199060"/>
    </source>
</evidence>
<proteinExistence type="predicted"/>
<dbReference type="STRING" id="686796.SAMN04488104_104833"/>
<gene>
    <name evidence="1" type="ORF">SAMN04488104_104833</name>
</gene>
<protein>
    <submittedName>
        <fullName evidence="1">Uncharacterized protein</fullName>
    </submittedName>
</protein>
<reference evidence="2" key="1">
    <citation type="submission" date="2016-10" db="EMBL/GenBank/DDBJ databases">
        <authorList>
            <person name="Varghese N."/>
            <person name="Submissions S."/>
        </authorList>
    </citation>
    <scope>NUCLEOTIDE SEQUENCE [LARGE SCALE GENOMIC DNA]</scope>
    <source>
        <strain evidence="2">DSM 23095</strain>
    </source>
</reference>
<dbReference type="AlphaFoldDB" id="A0A1G6WWI5"/>
<keyword evidence="2" id="KW-1185">Reference proteome</keyword>
<dbReference type="EMBL" id="FNAC01000048">
    <property type="protein sequence ID" value="SDD70252.1"/>
    <property type="molecule type" value="Genomic_DNA"/>
</dbReference>
<accession>A0A1G6WWI5</accession>
<organism evidence="1 2">
    <name type="scientific">Algoriphagus faecimaris</name>
    <dbReference type="NCBI Taxonomy" id="686796"/>
    <lineage>
        <taxon>Bacteria</taxon>
        <taxon>Pseudomonadati</taxon>
        <taxon>Bacteroidota</taxon>
        <taxon>Cytophagia</taxon>
        <taxon>Cytophagales</taxon>
        <taxon>Cyclobacteriaceae</taxon>
        <taxon>Algoriphagus</taxon>
    </lineage>
</organism>
<sequence>MRNELKKAQKNKSDIGSEVRKSILELGNDLKMRKVTKKVTNSKKF</sequence>
<evidence type="ECO:0000313" key="1">
    <source>
        <dbReference type="EMBL" id="SDD70252.1"/>
    </source>
</evidence>
<name>A0A1G6WWI5_9BACT</name>